<feature type="transmembrane region" description="Helical" evidence="1">
    <location>
        <begin position="20"/>
        <end position="37"/>
    </location>
</feature>
<dbReference type="Proteomes" id="UP000037696">
    <property type="component" value="Unassembled WGS sequence"/>
</dbReference>
<reference evidence="2 3" key="1">
    <citation type="submission" date="2015-08" db="EMBL/GenBank/DDBJ databases">
        <title>Genome sequencing of Penicillium nordicum.</title>
        <authorList>
            <person name="Nguyen H.D."/>
            <person name="Seifert K.A."/>
        </authorList>
    </citation>
    <scope>NUCLEOTIDE SEQUENCE [LARGE SCALE GENOMIC DNA]</scope>
    <source>
        <strain evidence="2 3">DAOMC 185683</strain>
    </source>
</reference>
<proteinExistence type="predicted"/>
<gene>
    <name evidence="2" type="ORF">ACN38_g2241</name>
</gene>
<protein>
    <submittedName>
        <fullName evidence="2">Uncharacterized protein</fullName>
    </submittedName>
</protein>
<keyword evidence="1" id="KW-1133">Transmembrane helix</keyword>
<name>A0A0M9WJ20_9EURO</name>
<accession>A0A0M9WJ20</accession>
<comment type="caution">
    <text evidence="2">The sequence shown here is derived from an EMBL/GenBank/DDBJ whole genome shotgun (WGS) entry which is preliminary data.</text>
</comment>
<keyword evidence="1" id="KW-0812">Transmembrane</keyword>
<evidence type="ECO:0000313" key="3">
    <source>
        <dbReference type="Proteomes" id="UP000037696"/>
    </source>
</evidence>
<evidence type="ECO:0000313" key="2">
    <source>
        <dbReference type="EMBL" id="KOS46765.1"/>
    </source>
</evidence>
<evidence type="ECO:0000256" key="1">
    <source>
        <dbReference type="SAM" id="Phobius"/>
    </source>
</evidence>
<sequence>MSAILLLNSELPTRNCTATRIAIISVYVVISMDYYFLARTPEGPPFLFMGRSDDYISHSKAGGPQRVHPSGTILPIMQCHMQIPQKEPRSGPPI</sequence>
<dbReference type="EMBL" id="LHQQ01000024">
    <property type="protein sequence ID" value="KOS46765.1"/>
    <property type="molecule type" value="Genomic_DNA"/>
</dbReference>
<organism evidence="2 3">
    <name type="scientific">Penicillium nordicum</name>
    <dbReference type="NCBI Taxonomy" id="229535"/>
    <lineage>
        <taxon>Eukaryota</taxon>
        <taxon>Fungi</taxon>
        <taxon>Dikarya</taxon>
        <taxon>Ascomycota</taxon>
        <taxon>Pezizomycotina</taxon>
        <taxon>Eurotiomycetes</taxon>
        <taxon>Eurotiomycetidae</taxon>
        <taxon>Eurotiales</taxon>
        <taxon>Aspergillaceae</taxon>
        <taxon>Penicillium</taxon>
    </lineage>
</organism>
<keyword evidence="1" id="KW-0472">Membrane</keyword>
<dbReference type="AlphaFoldDB" id="A0A0M9WJ20"/>
<keyword evidence="3" id="KW-1185">Reference proteome</keyword>